<dbReference type="PANTHER" id="PTHR31149">
    <property type="entry name" value="EXPRESSED PROTEIN"/>
    <property type="match status" value="1"/>
</dbReference>
<dbReference type="EMBL" id="JADFTS010000004">
    <property type="protein sequence ID" value="KAF9608447.1"/>
    <property type="molecule type" value="Genomic_DNA"/>
</dbReference>
<keyword evidence="3" id="KW-1185">Reference proteome</keyword>
<comment type="caution">
    <text evidence="2">The sequence shown here is derived from an EMBL/GenBank/DDBJ whole genome shotgun (WGS) entry which is preliminary data.</text>
</comment>
<dbReference type="Proteomes" id="UP000631114">
    <property type="component" value="Unassembled WGS sequence"/>
</dbReference>
<feature type="domain" description="AIR9-like A9" evidence="1">
    <location>
        <begin position="13"/>
        <end position="104"/>
    </location>
</feature>
<evidence type="ECO:0000313" key="3">
    <source>
        <dbReference type="Proteomes" id="UP000631114"/>
    </source>
</evidence>
<dbReference type="OrthoDB" id="1742056at2759"/>
<gene>
    <name evidence="2" type="ORF">IFM89_009813</name>
</gene>
<evidence type="ECO:0000313" key="2">
    <source>
        <dbReference type="EMBL" id="KAF9608447.1"/>
    </source>
</evidence>
<accession>A0A835I1P0</accession>
<dbReference type="Pfam" id="PF23197">
    <property type="entry name" value="IG_AIR9"/>
    <property type="match status" value="2"/>
</dbReference>
<feature type="domain" description="AIR9-like A9" evidence="1">
    <location>
        <begin position="116"/>
        <end position="199"/>
    </location>
</feature>
<evidence type="ECO:0000259" key="1">
    <source>
        <dbReference type="Pfam" id="PF23197"/>
    </source>
</evidence>
<dbReference type="AlphaFoldDB" id="A0A835I1P0"/>
<organism evidence="2 3">
    <name type="scientific">Coptis chinensis</name>
    <dbReference type="NCBI Taxonomy" id="261450"/>
    <lineage>
        <taxon>Eukaryota</taxon>
        <taxon>Viridiplantae</taxon>
        <taxon>Streptophyta</taxon>
        <taxon>Embryophyta</taxon>
        <taxon>Tracheophyta</taxon>
        <taxon>Spermatophyta</taxon>
        <taxon>Magnoliopsida</taxon>
        <taxon>Ranunculales</taxon>
        <taxon>Ranunculaceae</taxon>
        <taxon>Coptidoideae</taxon>
        <taxon>Coptis</taxon>
    </lineage>
</organism>
<reference evidence="2 3" key="1">
    <citation type="submission" date="2020-10" db="EMBL/GenBank/DDBJ databases">
        <title>The Coptis chinensis genome and diversification of protoberbering-type alkaloids.</title>
        <authorList>
            <person name="Wang B."/>
            <person name="Shu S."/>
            <person name="Song C."/>
            <person name="Liu Y."/>
        </authorList>
    </citation>
    <scope>NUCLEOTIDE SEQUENCE [LARGE SCALE GENOMIC DNA]</scope>
    <source>
        <strain evidence="2">HL-2020</strain>
        <tissue evidence="2">Leaf</tissue>
    </source>
</reference>
<proteinExistence type="predicted"/>
<dbReference type="PANTHER" id="PTHR31149:SF11">
    <property type="entry name" value="187-KDA MICROTUBULE-ASSOCIATED PROTEIN AIR9"/>
    <property type="match status" value="1"/>
</dbReference>
<dbReference type="InterPro" id="IPR056284">
    <property type="entry name" value="AIR9-like_A9"/>
</dbReference>
<sequence length="411" mass="44328">MSELSSITAAPPSVTSLKIIGDLREGSKVTVTAIVSGGTEGSSRVQWFKTSSSNLVAENFLEPLSSSEIAKVFHIPLGGVGHYIVAKFTPMAPDGESGEPAFLISEMAVQTLPPSLNFLSVTGDYVEGEILRASYGYIGGHEGNCLYNWYIHKSEDDSGALVPEASGCLQYRIRKDAVGKFISFGCTLVRDDGAVGDPWTSFGPERIVRITFSMIFIGMNSSSGKCSCTACFPFLHPYCHCDAANVPPAEVVLCHCSLNTCSITGVLMVGCGLKSVSSDLVHDFFFSLFFFARRSSHIHFPSLNAPEPGCWDSNRLCDRSRHLLSILQGLRCGCGRFVCTVPLFPIAANLMRDLSPPKTGKFVPLPKIGSSVLGGANFATNICVGSLAVIVLAQTQQQEGWSDYSRCWCWL</sequence>
<name>A0A835I1P0_9MAGN</name>
<protein>
    <recommendedName>
        <fullName evidence="1">AIR9-like A9 domain-containing protein</fullName>
    </recommendedName>
</protein>
<dbReference type="Gene3D" id="2.60.40.2700">
    <property type="match status" value="1"/>
</dbReference>